<name>A0A6J6FC47_9ZZZZ</name>
<reference evidence="1" key="1">
    <citation type="submission" date="2020-05" db="EMBL/GenBank/DDBJ databases">
        <authorList>
            <person name="Chiriac C."/>
            <person name="Salcher M."/>
            <person name="Ghai R."/>
            <person name="Kavagutti S V."/>
        </authorList>
    </citation>
    <scope>NUCLEOTIDE SEQUENCE</scope>
</reference>
<proteinExistence type="predicted"/>
<protein>
    <submittedName>
        <fullName evidence="1">Unannotated protein</fullName>
    </submittedName>
</protein>
<evidence type="ECO:0000313" key="1">
    <source>
        <dbReference type="EMBL" id="CAB4585279.1"/>
    </source>
</evidence>
<gene>
    <name evidence="1" type="ORF">UFOPK1788_00175</name>
</gene>
<dbReference type="AlphaFoldDB" id="A0A6J6FC47"/>
<organism evidence="1">
    <name type="scientific">freshwater metagenome</name>
    <dbReference type="NCBI Taxonomy" id="449393"/>
    <lineage>
        <taxon>unclassified sequences</taxon>
        <taxon>metagenomes</taxon>
        <taxon>ecological metagenomes</taxon>
    </lineage>
</organism>
<accession>A0A6J6FC47</accession>
<dbReference type="EMBL" id="CAEZUE010000010">
    <property type="protein sequence ID" value="CAB4585279.1"/>
    <property type="molecule type" value="Genomic_DNA"/>
</dbReference>
<sequence length="274" mass="30532">MLAAAFPALLEELVFDSGKGSKRGATLRESASAFSATFQQILNCWVVRAGVVVGGTIRIRLKLFIGNGDTQVVTERLEDIERQFLHLVNGVSALKRLSETVSLHGFRKNYRRLALVRHRFRIRRIELAVVVTAAFERPNLFVRPISDHRSGARVTSEEVLTDVSTRFGLIRLEVTVGGVVHQIAERTVVILAQQFVPFAAPHNLDDMPTGTAEKRLQLLNDFSVTANRAIESLQIAVNDKREVVEAIVCCELQSAARFNLIHLTIAKERPDMLV</sequence>